<dbReference type="GO" id="GO:0000160">
    <property type="term" value="P:phosphorelay signal transduction system"/>
    <property type="evidence" value="ECO:0007669"/>
    <property type="project" value="InterPro"/>
</dbReference>
<gene>
    <name evidence="3" type="ORF">EDC27_1645</name>
</gene>
<evidence type="ECO:0000313" key="4">
    <source>
        <dbReference type="Proteomes" id="UP000276223"/>
    </source>
</evidence>
<feature type="domain" description="Response regulatory" evidence="2">
    <location>
        <begin position="1"/>
        <end position="110"/>
    </location>
</feature>
<feature type="modified residue" description="4-aspartylphosphate" evidence="1">
    <location>
        <position position="47"/>
    </location>
</feature>
<keyword evidence="4" id="KW-1185">Reference proteome</keyword>
<dbReference type="RefSeq" id="WP_170161696.1">
    <property type="nucleotide sequence ID" value="NZ_RJVA01000011.1"/>
</dbReference>
<accession>A0A3N1UR60</accession>
<name>A0A3N1UR60_9BACT</name>
<dbReference type="Gene3D" id="3.40.50.2300">
    <property type="match status" value="1"/>
</dbReference>
<dbReference type="AlphaFoldDB" id="A0A3N1UR60"/>
<dbReference type="InterPro" id="IPR011006">
    <property type="entry name" value="CheY-like_superfamily"/>
</dbReference>
<dbReference type="InterPro" id="IPR001789">
    <property type="entry name" value="Sig_transdc_resp-reg_receiver"/>
</dbReference>
<keyword evidence="1" id="KW-0597">Phosphoprotein</keyword>
<dbReference type="Proteomes" id="UP000276223">
    <property type="component" value="Unassembled WGS sequence"/>
</dbReference>
<comment type="caution">
    <text evidence="3">The sequence shown here is derived from an EMBL/GenBank/DDBJ whole genome shotgun (WGS) entry which is preliminary data.</text>
</comment>
<evidence type="ECO:0000256" key="1">
    <source>
        <dbReference type="PROSITE-ProRule" id="PRU00169"/>
    </source>
</evidence>
<evidence type="ECO:0000259" key="2">
    <source>
        <dbReference type="PROSITE" id="PS50110"/>
    </source>
</evidence>
<sequence>MGANPRNQELLSAFVQRMGYEAVRADDLDAVDDILDHRLNIKIALVDVTGFDQGVWQRCARLHGQGIPLLVISPKQSAAIRKMSFSHGAQAVLVKPLGMRELADMIHGFMQA</sequence>
<organism evidence="3 4">
    <name type="scientific">Desulfosoma caldarium</name>
    <dbReference type="NCBI Taxonomy" id="610254"/>
    <lineage>
        <taxon>Bacteria</taxon>
        <taxon>Pseudomonadati</taxon>
        <taxon>Thermodesulfobacteriota</taxon>
        <taxon>Syntrophobacteria</taxon>
        <taxon>Syntrophobacterales</taxon>
        <taxon>Syntrophobacteraceae</taxon>
        <taxon>Desulfosoma</taxon>
    </lineage>
</organism>
<evidence type="ECO:0000313" key="3">
    <source>
        <dbReference type="EMBL" id="ROQ93612.1"/>
    </source>
</evidence>
<dbReference type="EMBL" id="RJVA01000011">
    <property type="protein sequence ID" value="ROQ93612.1"/>
    <property type="molecule type" value="Genomic_DNA"/>
</dbReference>
<protein>
    <recommendedName>
        <fullName evidence="2">Response regulatory domain-containing protein</fullName>
    </recommendedName>
</protein>
<dbReference type="PROSITE" id="PS50110">
    <property type="entry name" value="RESPONSE_REGULATORY"/>
    <property type="match status" value="1"/>
</dbReference>
<reference evidence="3 4" key="1">
    <citation type="submission" date="2018-11" db="EMBL/GenBank/DDBJ databases">
        <title>Genomic Encyclopedia of Type Strains, Phase IV (KMG-IV): sequencing the most valuable type-strain genomes for metagenomic binning, comparative biology and taxonomic classification.</title>
        <authorList>
            <person name="Goeker M."/>
        </authorList>
    </citation>
    <scope>NUCLEOTIDE SEQUENCE [LARGE SCALE GENOMIC DNA]</scope>
    <source>
        <strain evidence="3 4">DSM 22027</strain>
    </source>
</reference>
<proteinExistence type="predicted"/>
<dbReference type="SUPFAM" id="SSF52172">
    <property type="entry name" value="CheY-like"/>
    <property type="match status" value="1"/>
</dbReference>